<dbReference type="Proteomes" id="UP001314170">
    <property type="component" value="Unassembled WGS sequence"/>
</dbReference>
<dbReference type="PANTHER" id="PTHR45855:SF73">
    <property type="entry name" value="TRANSCRIPTION FACTOR SPATULA"/>
    <property type="match status" value="1"/>
</dbReference>
<evidence type="ECO:0000256" key="5">
    <source>
        <dbReference type="ARBA" id="ARBA00023242"/>
    </source>
</evidence>
<organism evidence="7 8">
    <name type="scientific">Dovyalis caffra</name>
    <dbReference type="NCBI Taxonomy" id="77055"/>
    <lineage>
        <taxon>Eukaryota</taxon>
        <taxon>Viridiplantae</taxon>
        <taxon>Streptophyta</taxon>
        <taxon>Embryophyta</taxon>
        <taxon>Tracheophyta</taxon>
        <taxon>Spermatophyta</taxon>
        <taxon>Magnoliopsida</taxon>
        <taxon>eudicotyledons</taxon>
        <taxon>Gunneridae</taxon>
        <taxon>Pentapetalae</taxon>
        <taxon>rosids</taxon>
        <taxon>fabids</taxon>
        <taxon>Malpighiales</taxon>
        <taxon>Salicaceae</taxon>
        <taxon>Flacourtieae</taxon>
        <taxon>Dovyalis</taxon>
    </lineage>
</organism>
<dbReference type="InterPro" id="IPR011598">
    <property type="entry name" value="bHLH_dom"/>
</dbReference>
<comment type="subcellular location">
    <subcellularLocation>
        <location evidence="1">Nucleus</location>
    </subcellularLocation>
</comment>
<evidence type="ECO:0000313" key="8">
    <source>
        <dbReference type="Proteomes" id="UP001314170"/>
    </source>
</evidence>
<dbReference type="SUPFAM" id="SSF47459">
    <property type="entry name" value="HLH, helix-loop-helix DNA-binding domain"/>
    <property type="match status" value="1"/>
</dbReference>
<dbReference type="EMBL" id="CAWUPB010001108">
    <property type="protein sequence ID" value="CAK7337699.1"/>
    <property type="molecule type" value="Genomic_DNA"/>
</dbReference>
<dbReference type="InterPro" id="IPR036638">
    <property type="entry name" value="HLH_DNA-bd_sf"/>
</dbReference>
<dbReference type="InterPro" id="IPR047265">
    <property type="entry name" value="PIF1-like_bHLH"/>
</dbReference>
<dbReference type="GO" id="GO:0046983">
    <property type="term" value="F:protein dimerization activity"/>
    <property type="evidence" value="ECO:0007669"/>
    <property type="project" value="InterPro"/>
</dbReference>
<protein>
    <recommendedName>
        <fullName evidence="6">BHLH domain-containing protein</fullName>
    </recommendedName>
</protein>
<dbReference type="SMART" id="SM00353">
    <property type="entry name" value="HLH"/>
    <property type="match status" value="1"/>
</dbReference>
<name>A0AAV1RM20_9ROSI</name>
<evidence type="ECO:0000313" key="7">
    <source>
        <dbReference type="EMBL" id="CAK7337699.1"/>
    </source>
</evidence>
<feature type="domain" description="BHLH" evidence="6">
    <location>
        <begin position="151"/>
        <end position="200"/>
    </location>
</feature>
<dbReference type="GO" id="GO:0005634">
    <property type="term" value="C:nucleus"/>
    <property type="evidence" value="ECO:0007669"/>
    <property type="project" value="UniProtKB-SubCell"/>
</dbReference>
<evidence type="ECO:0000256" key="4">
    <source>
        <dbReference type="ARBA" id="ARBA00023163"/>
    </source>
</evidence>
<dbReference type="AlphaFoldDB" id="A0AAV1RM20"/>
<sequence>MGDIYNYETNNINKTCSSSSASRHHNCSSDDISLFLHQVLLRPPSSTSSSSFVGPRTLQPFSVPAPCDDPRRSGGILGVGSSDGVSAGHWSGNVRGGGENETDHECDCESEEGLEALVDEISPKPAPPRSSKRGRAAKVHNLSEKICTLTGFCTMWGVFGQRRRSRINEKMKALQNLIPNSNKTDKASMLDEAIEYLKQLQLQVQVLDIGGVFDWCTGIKEVEDFAGISNVDSLGIITYKMVDSARMCAYIRINQFPCFDAELSAPSK</sequence>
<proteinExistence type="predicted"/>
<keyword evidence="2" id="KW-0805">Transcription regulation</keyword>
<dbReference type="GO" id="GO:0003677">
    <property type="term" value="F:DNA binding"/>
    <property type="evidence" value="ECO:0007669"/>
    <property type="project" value="UniProtKB-KW"/>
</dbReference>
<keyword evidence="5" id="KW-0539">Nucleus</keyword>
<dbReference type="Pfam" id="PF00010">
    <property type="entry name" value="HLH"/>
    <property type="match status" value="1"/>
</dbReference>
<keyword evidence="8" id="KW-1185">Reference proteome</keyword>
<comment type="caution">
    <text evidence="7">The sequence shown here is derived from an EMBL/GenBank/DDBJ whole genome shotgun (WGS) entry which is preliminary data.</text>
</comment>
<gene>
    <name evidence="7" type="ORF">DCAF_LOCUS12737</name>
</gene>
<dbReference type="InterPro" id="IPR031066">
    <property type="entry name" value="bHLH_ALC-like_plant"/>
</dbReference>
<evidence type="ECO:0000259" key="6">
    <source>
        <dbReference type="PROSITE" id="PS50888"/>
    </source>
</evidence>
<keyword evidence="4" id="KW-0804">Transcription</keyword>
<evidence type="ECO:0000256" key="3">
    <source>
        <dbReference type="ARBA" id="ARBA00023125"/>
    </source>
</evidence>
<dbReference type="PROSITE" id="PS50888">
    <property type="entry name" value="BHLH"/>
    <property type="match status" value="1"/>
</dbReference>
<dbReference type="PANTHER" id="PTHR45855">
    <property type="entry name" value="TRANSCRIPTION FACTOR PIF1-RELATED"/>
    <property type="match status" value="1"/>
</dbReference>
<reference evidence="7 8" key="1">
    <citation type="submission" date="2024-01" db="EMBL/GenBank/DDBJ databases">
        <authorList>
            <person name="Waweru B."/>
        </authorList>
    </citation>
    <scope>NUCLEOTIDE SEQUENCE [LARGE SCALE GENOMIC DNA]</scope>
</reference>
<dbReference type="Gene3D" id="4.10.280.10">
    <property type="entry name" value="Helix-loop-helix DNA-binding domain"/>
    <property type="match status" value="1"/>
</dbReference>
<keyword evidence="3" id="KW-0238">DNA-binding</keyword>
<evidence type="ECO:0000256" key="2">
    <source>
        <dbReference type="ARBA" id="ARBA00023015"/>
    </source>
</evidence>
<accession>A0AAV1RM20</accession>
<evidence type="ECO:0000256" key="1">
    <source>
        <dbReference type="ARBA" id="ARBA00004123"/>
    </source>
</evidence>
<dbReference type="CDD" id="cd11445">
    <property type="entry name" value="bHLH_AtPIF_like"/>
    <property type="match status" value="1"/>
</dbReference>